<proteinExistence type="predicted"/>
<evidence type="ECO:0000313" key="9">
    <source>
        <dbReference type="EMBL" id="RVW14267.1"/>
    </source>
</evidence>
<reference evidence="9 10" key="1">
    <citation type="journal article" date="2018" name="PLoS Genet.">
        <title>Population sequencing reveals clonal diversity and ancestral inbreeding in the grapevine cultivar Chardonnay.</title>
        <authorList>
            <person name="Roach M.J."/>
            <person name="Johnson D.L."/>
            <person name="Bohlmann J."/>
            <person name="van Vuuren H.J."/>
            <person name="Jones S.J."/>
            <person name="Pretorius I.S."/>
            <person name="Schmidt S.A."/>
            <person name="Borneman A.R."/>
        </authorList>
    </citation>
    <scope>NUCLEOTIDE SEQUENCE [LARGE SCALE GENOMIC DNA]</scope>
    <source>
        <strain evidence="10">cv. Chardonnay</strain>
        <tissue evidence="9">Leaf</tissue>
    </source>
</reference>
<dbReference type="InterPro" id="IPR036397">
    <property type="entry name" value="RNaseH_sf"/>
</dbReference>
<dbReference type="InterPro" id="IPR043502">
    <property type="entry name" value="DNA/RNA_pol_sf"/>
</dbReference>
<dbReference type="AlphaFoldDB" id="A0A438BTI7"/>
<dbReference type="Proteomes" id="UP000288805">
    <property type="component" value="Unassembled WGS sequence"/>
</dbReference>
<keyword evidence="4" id="KW-0255">Endonuclease</keyword>
<keyword evidence="2" id="KW-0548">Nucleotidyltransferase</keyword>
<dbReference type="InterPro" id="IPR041373">
    <property type="entry name" value="RT_RNaseH"/>
</dbReference>
<dbReference type="InterPro" id="IPR012337">
    <property type="entry name" value="RNaseH-like_sf"/>
</dbReference>
<dbReference type="Gene3D" id="3.30.70.270">
    <property type="match status" value="2"/>
</dbReference>
<dbReference type="Gene3D" id="3.30.420.10">
    <property type="entry name" value="Ribonuclease H-like superfamily/Ribonuclease H"/>
    <property type="match status" value="1"/>
</dbReference>
<name>A0A438BTI7_VITVI</name>
<dbReference type="GO" id="GO:0003676">
    <property type="term" value="F:nucleic acid binding"/>
    <property type="evidence" value="ECO:0007669"/>
    <property type="project" value="InterPro"/>
</dbReference>
<protein>
    <submittedName>
        <fullName evidence="9">RNA-directed DNA polymerase-like</fullName>
    </submittedName>
</protein>
<evidence type="ECO:0000256" key="6">
    <source>
        <dbReference type="ARBA" id="ARBA00022918"/>
    </source>
</evidence>
<evidence type="ECO:0000256" key="5">
    <source>
        <dbReference type="ARBA" id="ARBA00022801"/>
    </source>
</evidence>
<evidence type="ECO:0000313" key="10">
    <source>
        <dbReference type="Proteomes" id="UP000288805"/>
    </source>
</evidence>
<dbReference type="EMBL" id="QGNW01002623">
    <property type="protein sequence ID" value="RVW14267.1"/>
    <property type="molecule type" value="Genomic_DNA"/>
</dbReference>
<feature type="domain" description="Reverse transcriptase" evidence="7">
    <location>
        <begin position="67"/>
        <end position="147"/>
    </location>
</feature>
<evidence type="ECO:0000256" key="1">
    <source>
        <dbReference type="ARBA" id="ARBA00022679"/>
    </source>
</evidence>
<evidence type="ECO:0000256" key="3">
    <source>
        <dbReference type="ARBA" id="ARBA00022722"/>
    </source>
</evidence>
<feature type="domain" description="Reverse transcriptase RNase H-like" evidence="8">
    <location>
        <begin position="207"/>
        <end position="259"/>
    </location>
</feature>
<evidence type="ECO:0000256" key="2">
    <source>
        <dbReference type="ARBA" id="ARBA00022695"/>
    </source>
</evidence>
<dbReference type="InterPro" id="IPR000477">
    <property type="entry name" value="RT_dom"/>
</dbReference>
<dbReference type="GO" id="GO:0003964">
    <property type="term" value="F:RNA-directed DNA polymerase activity"/>
    <property type="evidence" value="ECO:0007669"/>
    <property type="project" value="UniProtKB-KW"/>
</dbReference>
<dbReference type="GO" id="GO:0004519">
    <property type="term" value="F:endonuclease activity"/>
    <property type="evidence" value="ECO:0007669"/>
    <property type="project" value="UniProtKB-KW"/>
</dbReference>
<keyword evidence="6 9" id="KW-0695">RNA-directed DNA polymerase</keyword>
<dbReference type="Gene3D" id="3.10.10.10">
    <property type="entry name" value="HIV Type 1 Reverse Transcriptase, subunit A, domain 1"/>
    <property type="match status" value="1"/>
</dbReference>
<accession>A0A438BTI7</accession>
<dbReference type="Pfam" id="PF00078">
    <property type="entry name" value="RVT_1"/>
    <property type="match status" value="1"/>
</dbReference>
<keyword evidence="3" id="KW-0540">Nuclease</keyword>
<dbReference type="PANTHER" id="PTHR24559">
    <property type="entry name" value="TRANSPOSON TY3-I GAG-POL POLYPROTEIN"/>
    <property type="match status" value="1"/>
</dbReference>
<evidence type="ECO:0000259" key="7">
    <source>
        <dbReference type="Pfam" id="PF00078"/>
    </source>
</evidence>
<dbReference type="InterPro" id="IPR043128">
    <property type="entry name" value="Rev_trsase/Diguanyl_cyclase"/>
</dbReference>
<dbReference type="InterPro" id="IPR053134">
    <property type="entry name" value="RNA-dir_DNA_polymerase"/>
</dbReference>
<dbReference type="CDD" id="cd01647">
    <property type="entry name" value="RT_LTR"/>
    <property type="match status" value="1"/>
</dbReference>
<keyword evidence="5" id="KW-0378">Hydrolase</keyword>
<dbReference type="GO" id="GO:0016787">
    <property type="term" value="F:hydrolase activity"/>
    <property type="evidence" value="ECO:0007669"/>
    <property type="project" value="UniProtKB-KW"/>
</dbReference>
<dbReference type="PANTHER" id="PTHR24559:SF436">
    <property type="entry name" value="RNA-DIRECTED DNA POLYMERASE HOMOLOG"/>
    <property type="match status" value="1"/>
</dbReference>
<comment type="caution">
    <text evidence="9">The sequence shown here is derived from an EMBL/GenBank/DDBJ whole genome shotgun (WGS) entry which is preliminary data.</text>
</comment>
<dbReference type="Pfam" id="PF17917">
    <property type="entry name" value="RT_RNaseH"/>
    <property type="match status" value="1"/>
</dbReference>
<evidence type="ECO:0000259" key="8">
    <source>
        <dbReference type="Pfam" id="PF17917"/>
    </source>
</evidence>
<dbReference type="SUPFAM" id="SSF53098">
    <property type="entry name" value="Ribonuclease H-like"/>
    <property type="match status" value="1"/>
</dbReference>
<gene>
    <name evidence="9" type="primary">RRPO_82</name>
    <name evidence="9" type="ORF">CK203_095363</name>
</gene>
<dbReference type="SUPFAM" id="SSF56672">
    <property type="entry name" value="DNA/RNA polymerases"/>
    <property type="match status" value="1"/>
</dbReference>
<organism evidence="9 10">
    <name type="scientific">Vitis vinifera</name>
    <name type="common">Grape</name>
    <dbReference type="NCBI Taxonomy" id="29760"/>
    <lineage>
        <taxon>Eukaryota</taxon>
        <taxon>Viridiplantae</taxon>
        <taxon>Streptophyta</taxon>
        <taxon>Embryophyta</taxon>
        <taxon>Tracheophyta</taxon>
        <taxon>Spermatophyta</taxon>
        <taxon>Magnoliopsida</taxon>
        <taxon>eudicotyledons</taxon>
        <taxon>Gunneridae</taxon>
        <taxon>Pentapetalae</taxon>
        <taxon>rosids</taxon>
        <taxon>Vitales</taxon>
        <taxon>Vitaceae</taxon>
        <taxon>Viteae</taxon>
        <taxon>Vitis</taxon>
    </lineage>
</organism>
<sequence>MGPYRMAPPELEELRKQLKELLIHGFIQPSKAPYGALVLLQNKQDGVPTNVHRLPGTQQSDSKGTSTLFRSSLTCSSQLGRVRYFTKLDLRSGYYQVRIAKGDSPKTTCVTRYDSYEFLMMPFGLTNAPATFCILMNKIFHPYLDKFHGDSSSRVIRPRAAPLTDLLKKNKAWEWNERCQQAVEDLKKTVTEEPVLALPDYTKVFEEKEMTAIVHCLRTWRHYLLGSHFLMKTNNVATSYFPTTNKLSPKQASRKAKLASMTSQPQGDILDLLREGLQHDPVAKSLITRLMKGKLSGNDALGLLLESAYYWPQKGMKLRPMPVGNHYQIAVKQQWGQLSPWTSSSGYPKSEDNGSIIVVVDKFSKYATFIATPTDCTAEETTKLFLKHVGNSTFSTSFHPQTDGAKLRRENALLELYLRHFVSANQKDWTKLLDIAQFSYNLQKSEATNKSPFEASHREATLNSSHANYRLYREKSNGFQVRKGMTQAS</sequence>
<keyword evidence="1" id="KW-0808">Transferase</keyword>
<evidence type="ECO:0000256" key="4">
    <source>
        <dbReference type="ARBA" id="ARBA00022759"/>
    </source>
</evidence>